<dbReference type="GO" id="GO:0005886">
    <property type="term" value="C:plasma membrane"/>
    <property type="evidence" value="ECO:0007669"/>
    <property type="project" value="UniProtKB-SubCell"/>
</dbReference>
<feature type="transmembrane region" description="Helical" evidence="6">
    <location>
        <begin position="88"/>
        <end position="109"/>
    </location>
</feature>
<name>A0A450TTD3_9GAMM</name>
<evidence type="ECO:0000256" key="5">
    <source>
        <dbReference type="ARBA" id="ARBA00023136"/>
    </source>
</evidence>
<feature type="transmembrane region" description="Helical" evidence="6">
    <location>
        <begin position="20"/>
        <end position="40"/>
    </location>
</feature>
<dbReference type="Pfam" id="PF02690">
    <property type="entry name" value="Na_Pi_cotrans"/>
    <property type="match status" value="2"/>
</dbReference>
<feature type="transmembrane region" description="Helical" evidence="6">
    <location>
        <begin position="169"/>
        <end position="190"/>
    </location>
</feature>
<evidence type="ECO:0000313" key="8">
    <source>
        <dbReference type="EMBL" id="VFJ71993.1"/>
    </source>
</evidence>
<keyword evidence="2" id="KW-1003">Cell membrane</keyword>
<organism evidence="8">
    <name type="scientific">Candidatus Kentrum sp. FM</name>
    <dbReference type="NCBI Taxonomy" id="2126340"/>
    <lineage>
        <taxon>Bacteria</taxon>
        <taxon>Pseudomonadati</taxon>
        <taxon>Pseudomonadota</taxon>
        <taxon>Gammaproteobacteria</taxon>
        <taxon>Candidatus Kentrum</taxon>
    </lineage>
</organism>
<evidence type="ECO:0000256" key="4">
    <source>
        <dbReference type="ARBA" id="ARBA00022989"/>
    </source>
</evidence>
<protein>
    <submittedName>
        <fullName evidence="8">Solute carrier family 34 (Sodium-dependent phosphate cotransporter)</fullName>
    </submittedName>
</protein>
<evidence type="ECO:0000256" key="6">
    <source>
        <dbReference type="SAM" id="Phobius"/>
    </source>
</evidence>
<evidence type="ECO:0000256" key="3">
    <source>
        <dbReference type="ARBA" id="ARBA00022692"/>
    </source>
</evidence>
<dbReference type="EMBL" id="CAADFA010000624">
    <property type="protein sequence ID" value="VFJ71993.1"/>
    <property type="molecule type" value="Genomic_DNA"/>
</dbReference>
<feature type="transmembrane region" description="Helical" evidence="6">
    <location>
        <begin position="319"/>
        <end position="344"/>
    </location>
</feature>
<keyword evidence="3 6" id="KW-0812">Transmembrane</keyword>
<evidence type="ECO:0000313" key="9">
    <source>
        <dbReference type="EMBL" id="VFK21176.1"/>
    </source>
</evidence>
<accession>A0A450TTD3</accession>
<dbReference type="PANTHER" id="PTHR10010">
    <property type="entry name" value="SOLUTE CARRIER FAMILY 34 SODIUM PHOSPHATE , MEMBER 2-RELATED"/>
    <property type="match status" value="1"/>
</dbReference>
<dbReference type="AlphaFoldDB" id="A0A450TTD3"/>
<feature type="transmembrane region" description="Helical" evidence="6">
    <location>
        <begin position="145"/>
        <end position="164"/>
    </location>
</feature>
<keyword evidence="5 6" id="KW-0472">Membrane</keyword>
<dbReference type="GO" id="GO:0044341">
    <property type="term" value="P:sodium-dependent phosphate transport"/>
    <property type="evidence" value="ECO:0007669"/>
    <property type="project" value="InterPro"/>
</dbReference>
<reference evidence="8" key="1">
    <citation type="submission" date="2019-02" db="EMBL/GenBank/DDBJ databases">
        <authorList>
            <person name="Gruber-Vodicka R. H."/>
            <person name="Seah K. B. B."/>
        </authorList>
    </citation>
    <scope>NUCLEOTIDE SEQUENCE</scope>
    <source>
        <strain evidence="7">BECK_BZ163</strain>
        <strain evidence="9">BECK_BZ164</strain>
        <strain evidence="8">BECK_BZ165</strain>
    </source>
</reference>
<gene>
    <name evidence="7" type="ORF">BECKFM1743A_GA0114220_102362</name>
    <name evidence="9" type="ORF">BECKFM1743B_GA0114221_107641</name>
    <name evidence="8" type="ORF">BECKFM1743C_GA0114222_106241</name>
</gene>
<dbReference type="PANTHER" id="PTHR10010:SF46">
    <property type="entry name" value="SODIUM-DEPENDENT PHOSPHATE TRANSPORT PROTEIN 2B"/>
    <property type="match status" value="1"/>
</dbReference>
<feature type="transmembrane region" description="Helical" evidence="6">
    <location>
        <begin position="247"/>
        <end position="273"/>
    </location>
</feature>
<evidence type="ECO:0000256" key="2">
    <source>
        <dbReference type="ARBA" id="ARBA00022475"/>
    </source>
</evidence>
<dbReference type="EMBL" id="CAADEZ010000236">
    <property type="protein sequence ID" value="VFJ59396.1"/>
    <property type="molecule type" value="Genomic_DNA"/>
</dbReference>
<feature type="transmembrane region" description="Helical" evidence="6">
    <location>
        <begin position="369"/>
        <end position="388"/>
    </location>
</feature>
<evidence type="ECO:0000256" key="1">
    <source>
        <dbReference type="ARBA" id="ARBA00004651"/>
    </source>
</evidence>
<dbReference type="GO" id="GO:0005436">
    <property type="term" value="F:sodium:phosphate symporter activity"/>
    <property type="evidence" value="ECO:0007669"/>
    <property type="project" value="InterPro"/>
</dbReference>
<comment type="subcellular location">
    <subcellularLocation>
        <location evidence="1">Cell membrane</location>
        <topology evidence="1">Multi-pass membrane protein</topology>
    </subcellularLocation>
</comment>
<sequence>MLLPRNTTSEYRFETGPKLLGSLLTWLGIIALIYCILLAVGMIGTGFKWAAGGREGAEQLFAFATNPFMGLLIGIMATALVQSSSTITSVIVGLVAGGLPVGTAIPMVMGANIGTTITNTLVSLAHIRDKEEFRRAFSAATVHDFFNLFSVIIFLPLEIAFGLLEKISLFMAGFILGGASLSMGGLNFIKPITKPVIGVFRDLFETLPDPLGGVVLASLGVIVIFAAIGSLSRLLRKAMIGQARKTLLCAVNCGPMAGIASGTAVTVLVQSSSTTTSLMVPFAGAGLLNTREIYPFTLGANIGTCITSLLAATAISGPYAIFALQIALVHLMYNVLGVTVIYSIEFLRELPIRGAEFLAEMATERKSVAMAYVLGVFFVVPGTCVAITRGIG</sequence>
<dbReference type="EMBL" id="CAADFL010000764">
    <property type="protein sequence ID" value="VFK21176.1"/>
    <property type="molecule type" value="Genomic_DNA"/>
</dbReference>
<proteinExistence type="predicted"/>
<dbReference type="NCBIfam" id="NF037997">
    <property type="entry name" value="Na_Pi_symport"/>
    <property type="match status" value="2"/>
</dbReference>
<evidence type="ECO:0000313" key="7">
    <source>
        <dbReference type="EMBL" id="VFJ59396.1"/>
    </source>
</evidence>
<feature type="transmembrane region" description="Helical" evidence="6">
    <location>
        <begin position="293"/>
        <end position="312"/>
    </location>
</feature>
<feature type="transmembrane region" description="Helical" evidence="6">
    <location>
        <begin position="60"/>
        <end position="81"/>
    </location>
</feature>
<keyword evidence="4 6" id="KW-1133">Transmembrane helix</keyword>
<dbReference type="InterPro" id="IPR003841">
    <property type="entry name" value="Na/Pi_transpt"/>
</dbReference>
<feature type="transmembrane region" description="Helical" evidence="6">
    <location>
        <begin position="210"/>
        <end position="235"/>
    </location>
</feature>